<evidence type="ECO:0000313" key="1">
    <source>
        <dbReference type="EMBL" id="MBB4141973.1"/>
    </source>
</evidence>
<name>A0A7W6PP12_9HYPH</name>
<dbReference type="InterPro" id="IPR010321">
    <property type="entry name" value="DUF922"/>
</dbReference>
<accession>A0A7W6PP12</accession>
<dbReference type="EMBL" id="JACIEC010000001">
    <property type="protein sequence ID" value="MBB4141973.1"/>
    <property type="molecule type" value="Genomic_DNA"/>
</dbReference>
<dbReference type="AlphaFoldDB" id="A0A7W6PP12"/>
<gene>
    <name evidence="1" type="ORF">GGQ72_000472</name>
</gene>
<keyword evidence="2" id="KW-1185">Reference proteome</keyword>
<dbReference type="RefSeq" id="WP_165135671.1">
    <property type="nucleotide sequence ID" value="NZ_CP049250.1"/>
</dbReference>
<dbReference type="GO" id="GO:0008233">
    <property type="term" value="F:peptidase activity"/>
    <property type="evidence" value="ECO:0007669"/>
    <property type="project" value="UniProtKB-KW"/>
</dbReference>
<comment type="caution">
    <text evidence="1">The sequence shown here is derived from an EMBL/GenBank/DDBJ whole genome shotgun (WGS) entry which is preliminary data.</text>
</comment>
<reference evidence="1 2" key="1">
    <citation type="submission" date="2020-08" db="EMBL/GenBank/DDBJ databases">
        <title>Genomic Encyclopedia of Type Strains, Phase IV (KMG-IV): sequencing the most valuable type-strain genomes for metagenomic binning, comparative biology and taxonomic classification.</title>
        <authorList>
            <person name="Goeker M."/>
        </authorList>
    </citation>
    <scope>NUCLEOTIDE SEQUENCE [LARGE SCALE GENOMIC DNA]</scope>
    <source>
        <strain evidence="1 2">DSM 29514</strain>
    </source>
</reference>
<organism evidence="1 2">
    <name type="scientific">Rhizobium rhizoryzae</name>
    <dbReference type="NCBI Taxonomy" id="451876"/>
    <lineage>
        <taxon>Bacteria</taxon>
        <taxon>Pseudomonadati</taxon>
        <taxon>Pseudomonadota</taxon>
        <taxon>Alphaproteobacteria</taxon>
        <taxon>Hyphomicrobiales</taxon>
        <taxon>Rhizobiaceae</taxon>
        <taxon>Rhizobium/Agrobacterium group</taxon>
        <taxon>Rhizobium</taxon>
    </lineage>
</organism>
<sequence>MLVARRISSVFGAMLVVLLVPLLAGASPRITKTYSYFSISGRTADDLDDQLQKHGPLTRSTGFRHPGATQIKFGGEVTYLETDRNCSIGDVNVTLKTHITLPRWVNRRQATDTLGLIWDTLSADIKRHEERHAEIARGYARKLENSLQSLGSRKTCKELESEVGRLTKSMIEDHDRDQLQFDIIESKNFDSRMMRLLKNRSASAN</sequence>
<proteinExistence type="predicted"/>
<keyword evidence="1" id="KW-0645">Protease</keyword>
<evidence type="ECO:0000313" key="2">
    <source>
        <dbReference type="Proteomes" id="UP000519897"/>
    </source>
</evidence>
<dbReference type="Pfam" id="PF06037">
    <property type="entry name" value="DUF922"/>
    <property type="match status" value="1"/>
</dbReference>
<protein>
    <submittedName>
        <fullName evidence="1">Putative secreted Zn-dependent protease</fullName>
    </submittedName>
</protein>
<keyword evidence="1" id="KW-0378">Hydrolase</keyword>
<dbReference type="PIRSF" id="PIRSF010521">
    <property type="entry name" value="DUF922_bac"/>
    <property type="match status" value="1"/>
</dbReference>
<dbReference type="GO" id="GO:0006508">
    <property type="term" value="P:proteolysis"/>
    <property type="evidence" value="ECO:0007669"/>
    <property type="project" value="UniProtKB-KW"/>
</dbReference>
<dbReference type="Proteomes" id="UP000519897">
    <property type="component" value="Unassembled WGS sequence"/>
</dbReference>